<dbReference type="AlphaFoldDB" id="A0A1C7Z6E7"/>
<organism evidence="2 3">
    <name type="scientific">Pseudomonas syringae</name>
    <dbReference type="NCBI Taxonomy" id="317"/>
    <lineage>
        <taxon>Bacteria</taxon>
        <taxon>Pseudomonadati</taxon>
        <taxon>Pseudomonadota</taxon>
        <taxon>Gammaproteobacteria</taxon>
        <taxon>Pseudomonadales</taxon>
        <taxon>Pseudomonadaceae</taxon>
        <taxon>Pseudomonas</taxon>
    </lineage>
</organism>
<evidence type="ECO:0000313" key="2">
    <source>
        <dbReference type="EMBL" id="OCR25664.1"/>
    </source>
</evidence>
<dbReference type="PATRIC" id="fig|317.243.peg.6104"/>
<dbReference type="EMBL" id="LGSI01000030">
    <property type="protein sequence ID" value="OCR25664.1"/>
    <property type="molecule type" value="Genomic_DNA"/>
</dbReference>
<feature type="compositionally biased region" description="Polar residues" evidence="1">
    <location>
        <begin position="63"/>
        <end position="79"/>
    </location>
</feature>
<reference evidence="2 3" key="1">
    <citation type="submission" date="2015-07" db="EMBL/GenBank/DDBJ databases">
        <title>Draft genome sequence of a diazotrophic, plant growth-promoting rhizobacterium of the Pseudomonas syringae complex.</title>
        <authorList>
            <person name="Patten C.L."/>
            <person name="Jeong H."/>
        </authorList>
    </citation>
    <scope>NUCLEOTIDE SEQUENCE [LARGE SCALE GENOMIC DNA]</scope>
    <source>
        <strain evidence="2 3">GR12-2</strain>
    </source>
</reference>
<name>A0A1C7Z6E7_PSESX</name>
<feature type="region of interest" description="Disordered" evidence="1">
    <location>
        <begin position="59"/>
        <end position="79"/>
    </location>
</feature>
<evidence type="ECO:0000256" key="1">
    <source>
        <dbReference type="SAM" id="MobiDB-lite"/>
    </source>
</evidence>
<accession>A0A1C7Z6E7</accession>
<protein>
    <submittedName>
        <fullName evidence="2">Uncharacterized protein</fullName>
    </submittedName>
</protein>
<evidence type="ECO:0000313" key="3">
    <source>
        <dbReference type="Proteomes" id="UP000093104"/>
    </source>
</evidence>
<gene>
    <name evidence="2" type="ORF">AFK24_07640</name>
</gene>
<dbReference type="Proteomes" id="UP000093104">
    <property type="component" value="Unassembled WGS sequence"/>
</dbReference>
<proteinExistence type="predicted"/>
<comment type="caution">
    <text evidence="2">The sequence shown here is derived from an EMBL/GenBank/DDBJ whole genome shotgun (WGS) entry which is preliminary data.</text>
</comment>
<dbReference type="OrthoDB" id="7017843at2"/>
<dbReference type="RefSeq" id="WP_065832684.1">
    <property type="nucleotide sequence ID" value="NZ_LGSI01000030.1"/>
</dbReference>
<sequence>MNIALSVLNAAALVALVTFHFQDDGSQTESAAVQAQPHHLLRQAPQLAIMTNQRHEAAMVANESDTSAQTTQSGPRWVF</sequence>